<dbReference type="PANTHER" id="PTHR14463">
    <property type="entry name" value="LIPASE MATURATION FACTOR"/>
    <property type="match status" value="1"/>
</dbReference>
<keyword evidence="3 7" id="KW-0812">Transmembrane</keyword>
<gene>
    <name evidence="10" type="ORF">D7I44_15015</name>
</gene>
<keyword evidence="6 7" id="KW-0472">Membrane</keyword>
<accession>A0A387BUH3</accession>
<dbReference type="AlphaFoldDB" id="A0A387BUH3"/>
<feature type="domain" description="Lipase maturation factor 1/2 N-terminal" evidence="8">
    <location>
        <begin position="126"/>
        <end position="278"/>
    </location>
</feature>
<evidence type="ECO:0000313" key="11">
    <source>
        <dbReference type="Proteomes" id="UP000275069"/>
    </source>
</evidence>
<evidence type="ECO:0000256" key="7">
    <source>
        <dbReference type="SAM" id="Phobius"/>
    </source>
</evidence>
<dbReference type="OrthoDB" id="9793230at2"/>
<dbReference type="Proteomes" id="UP000275069">
    <property type="component" value="Chromosome"/>
</dbReference>
<feature type="transmembrane region" description="Helical" evidence="7">
    <location>
        <begin position="20"/>
        <end position="37"/>
    </location>
</feature>
<organism evidence="10 11">
    <name type="scientific">Gryllotalpicola protaetiae</name>
    <dbReference type="NCBI Taxonomy" id="2419771"/>
    <lineage>
        <taxon>Bacteria</taxon>
        <taxon>Bacillati</taxon>
        <taxon>Actinomycetota</taxon>
        <taxon>Actinomycetes</taxon>
        <taxon>Micrococcales</taxon>
        <taxon>Microbacteriaceae</taxon>
        <taxon>Gryllotalpicola</taxon>
    </lineage>
</organism>
<name>A0A387BUH3_9MICO</name>
<evidence type="ECO:0000256" key="3">
    <source>
        <dbReference type="ARBA" id="ARBA00022692"/>
    </source>
</evidence>
<evidence type="ECO:0000256" key="1">
    <source>
        <dbReference type="ARBA" id="ARBA00004477"/>
    </source>
</evidence>
<keyword evidence="4" id="KW-0256">Endoplasmic reticulum</keyword>
<evidence type="ECO:0000256" key="5">
    <source>
        <dbReference type="ARBA" id="ARBA00022989"/>
    </source>
</evidence>
<comment type="subcellular location">
    <subcellularLocation>
        <location evidence="1">Endoplasmic reticulum membrane</location>
        <topology evidence="1">Multi-pass membrane protein</topology>
    </subcellularLocation>
</comment>
<dbReference type="RefSeq" id="WP_120790234.1">
    <property type="nucleotide sequence ID" value="NZ_CP032624.1"/>
</dbReference>
<feature type="transmembrane region" description="Helical" evidence="7">
    <location>
        <begin position="105"/>
        <end position="129"/>
    </location>
</feature>
<feature type="transmembrane region" description="Helical" evidence="7">
    <location>
        <begin position="259"/>
        <end position="286"/>
    </location>
</feature>
<dbReference type="KEGG" id="gry:D7I44_15015"/>
<feature type="transmembrane region" description="Helical" evidence="7">
    <location>
        <begin position="141"/>
        <end position="163"/>
    </location>
</feature>
<evidence type="ECO:0000256" key="2">
    <source>
        <dbReference type="ARBA" id="ARBA00005512"/>
    </source>
</evidence>
<sequence>MDWAHLDWLGTGDYDVAREVLQRGVAAIFLVAFLSAADQFPALLGEHGLLPVPRFLQYAYARRQPTIFRWHYSDRMLRLVAWAGVVVSAALVAGLPQLAPPWLTTVLFLVLWGAYLSIVNVGQTFYGFGWESLLCEAGFTVAWLGSAGTGTPLTTLFLIRWLVFRLEFGAGMIKLRGGREWRDLTALYYHHETQPMPGPLSRRAHLLPRWMHRGEVLGNHFAQLVCPFFLFAPQPIASIAAAVMIVTQLWLIVTGNFAWLNWITVVLLFSGIDDGVVHAVIPGWAWPVSVPADAGGVPLWYGVPVLAASALLVYLSWRPARNLLARRQLMNASFNRWHLVNAYGAFGTVTKRRDEIVIEGTDDPTGSSGWREYEFHGKPGDPARVPRWFAPYHLRLDWLMWFLALGAEGGGWFDLLLVRLLQADRPTLRLLRVDPFGGRAPRLVRARVFRYRFATRAEHRVTGLVWIREERGLLVPPVGTRDVEERA</sequence>
<feature type="transmembrane region" description="Helical" evidence="7">
    <location>
        <begin position="298"/>
        <end position="317"/>
    </location>
</feature>
<dbReference type="PANTHER" id="PTHR14463:SF10">
    <property type="entry name" value="LIPASE MATURATION FACTOR 1"/>
    <property type="match status" value="1"/>
</dbReference>
<protein>
    <submittedName>
        <fullName evidence="10">Lipase maturation factor family protein</fullName>
    </submittedName>
</protein>
<dbReference type="EMBL" id="CP032624">
    <property type="protein sequence ID" value="AYG04706.1"/>
    <property type="molecule type" value="Genomic_DNA"/>
</dbReference>
<comment type="similarity">
    <text evidence="2">Belongs to the lipase maturation factor family.</text>
</comment>
<dbReference type="Pfam" id="PF25179">
    <property type="entry name" value="LMF1_C"/>
    <property type="match status" value="1"/>
</dbReference>
<dbReference type="InterPro" id="IPR057433">
    <property type="entry name" value="LMF1/2_C"/>
</dbReference>
<evidence type="ECO:0000259" key="9">
    <source>
        <dbReference type="Pfam" id="PF25179"/>
    </source>
</evidence>
<feature type="transmembrane region" description="Helical" evidence="7">
    <location>
        <begin position="228"/>
        <end position="252"/>
    </location>
</feature>
<dbReference type="GO" id="GO:0051604">
    <property type="term" value="P:protein maturation"/>
    <property type="evidence" value="ECO:0007669"/>
    <property type="project" value="InterPro"/>
</dbReference>
<dbReference type="Pfam" id="PF06762">
    <property type="entry name" value="LMF1"/>
    <property type="match status" value="1"/>
</dbReference>
<evidence type="ECO:0000256" key="6">
    <source>
        <dbReference type="ARBA" id="ARBA00023136"/>
    </source>
</evidence>
<keyword evidence="5 7" id="KW-1133">Transmembrane helix</keyword>
<keyword evidence="11" id="KW-1185">Reference proteome</keyword>
<feature type="transmembrane region" description="Helical" evidence="7">
    <location>
        <begin position="79"/>
        <end position="99"/>
    </location>
</feature>
<proteinExistence type="inferred from homology"/>
<dbReference type="InterPro" id="IPR009613">
    <property type="entry name" value="LMF"/>
</dbReference>
<reference evidence="10 11" key="1">
    <citation type="submission" date="2018-09" db="EMBL/GenBank/DDBJ databases">
        <title>Genome sequencing of strain 2DFW10M-5.</title>
        <authorList>
            <person name="Heo J."/>
            <person name="Kim S.-J."/>
            <person name="Kwon S.-W."/>
        </authorList>
    </citation>
    <scope>NUCLEOTIDE SEQUENCE [LARGE SCALE GENOMIC DNA]</scope>
    <source>
        <strain evidence="10 11">2DFW10M-5</strain>
    </source>
</reference>
<dbReference type="InterPro" id="IPR057434">
    <property type="entry name" value="LMF1/2_N"/>
</dbReference>
<feature type="domain" description="Lipase maturation factor 1/2 C-terminal" evidence="9">
    <location>
        <begin position="339"/>
        <end position="475"/>
    </location>
</feature>
<evidence type="ECO:0000256" key="4">
    <source>
        <dbReference type="ARBA" id="ARBA00022824"/>
    </source>
</evidence>
<evidence type="ECO:0000313" key="10">
    <source>
        <dbReference type="EMBL" id="AYG04706.1"/>
    </source>
</evidence>
<evidence type="ECO:0000259" key="8">
    <source>
        <dbReference type="Pfam" id="PF06762"/>
    </source>
</evidence>